<dbReference type="Proteomes" id="UP000494165">
    <property type="component" value="Unassembled WGS sequence"/>
</dbReference>
<dbReference type="SUPFAM" id="SSF50494">
    <property type="entry name" value="Trypsin-like serine proteases"/>
    <property type="match status" value="1"/>
</dbReference>
<organism evidence="8 9">
    <name type="scientific">Cloeon dipterum</name>
    <dbReference type="NCBI Taxonomy" id="197152"/>
    <lineage>
        <taxon>Eukaryota</taxon>
        <taxon>Metazoa</taxon>
        <taxon>Ecdysozoa</taxon>
        <taxon>Arthropoda</taxon>
        <taxon>Hexapoda</taxon>
        <taxon>Insecta</taxon>
        <taxon>Pterygota</taxon>
        <taxon>Palaeoptera</taxon>
        <taxon>Ephemeroptera</taxon>
        <taxon>Pisciforma</taxon>
        <taxon>Baetidae</taxon>
        <taxon>Cloeon</taxon>
    </lineage>
</organism>
<sequence length="402" mass="42277">MILKTLAISVASFVAALHFANSQIFDVGLCISPTATCTALSECRLIAELMDRQCLAAGRLRDMTCGYSNVTSQPLVCCPSKDTALTQPGSVPNYTNPGGDDDGNDPSTGGVNTGSSETDGGSTGSPGSGGLPIFNVCGLPQLIVGVPSRVPLQAGPTRLGAQPWVVRLGHRNIYTGGTEFYGAGVIITERHVLTSARNLNLKGNNFRLTTVRVGEYDTTANPDCSQAFCAIPARDIAISKTAVHPNYDESSSFNHDIMVIYLQFAINFTINAQPVCVLTRTSAYLVGRRALVVGFGRLAGSPRVQSVQQALEVPIVPSSTCQNFYSSAATPLDNRLCAGGEQGRDMCQGFSGAPLLVRAGGVGAYFLAGIRSFGSDQCGAAGAVNVYTQVSRYTAFIRSHLD</sequence>
<evidence type="ECO:0000256" key="3">
    <source>
        <dbReference type="ARBA" id="ARBA00023180"/>
    </source>
</evidence>
<dbReference type="GO" id="GO:0006508">
    <property type="term" value="P:proteolysis"/>
    <property type="evidence" value="ECO:0007669"/>
    <property type="project" value="InterPro"/>
</dbReference>
<dbReference type="Gene3D" id="2.40.10.10">
    <property type="entry name" value="Trypsin-like serine proteases"/>
    <property type="match status" value="2"/>
</dbReference>
<dbReference type="GO" id="GO:0004252">
    <property type="term" value="F:serine-type endopeptidase activity"/>
    <property type="evidence" value="ECO:0007669"/>
    <property type="project" value="InterPro"/>
</dbReference>
<keyword evidence="2" id="KW-1015">Disulfide bond</keyword>
<keyword evidence="3" id="KW-0325">Glycoprotein</keyword>
<evidence type="ECO:0000259" key="7">
    <source>
        <dbReference type="PROSITE" id="PS50240"/>
    </source>
</evidence>
<dbReference type="OrthoDB" id="7726766at2759"/>
<evidence type="ECO:0000256" key="5">
    <source>
        <dbReference type="SAM" id="MobiDB-lite"/>
    </source>
</evidence>
<accession>A0A8S1C795</accession>
<dbReference type="PANTHER" id="PTHR24256">
    <property type="entry name" value="TRYPTASE-RELATED"/>
    <property type="match status" value="1"/>
</dbReference>
<proteinExistence type="inferred from homology"/>
<dbReference type="Pfam" id="PF00089">
    <property type="entry name" value="Trypsin"/>
    <property type="match status" value="1"/>
</dbReference>
<dbReference type="EMBL" id="CADEPI010000010">
    <property type="protein sequence ID" value="CAB3363037.1"/>
    <property type="molecule type" value="Genomic_DNA"/>
</dbReference>
<keyword evidence="9" id="KW-1185">Reference proteome</keyword>
<dbReference type="InterPro" id="IPR001254">
    <property type="entry name" value="Trypsin_dom"/>
</dbReference>
<dbReference type="InterPro" id="IPR051487">
    <property type="entry name" value="Ser/Thr_Proteases_Immune/Dev"/>
</dbReference>
<feature type="chain" id="PRO_5035756158" description="Peptidase S1 domain-containing protein" evidence="6">
    <location>
        <begin position="23"/>
        <end position="402"/>
    </location>
</feature>
<comment type="caution">
    <text evidence="8">The sequence shown here is derived from an EMBL/GenBank/DDBJ whole genome shotgun (WGS) entry which is preliminary data.</text>
</comment>
<keyword evidence="1 6" id="KW-0732">Signal</keyword>
<dbReference type="SMART" id="SM00020">
    <property type="entry name" value="Tryp_SPc"/>
    <property type="match status" value="1"/>
</dbReference>
<protein>
    <recommendedName>
        <fullName evidence="7">Peptidase S1 domain-containing protein</fullName>
    </recommendedName>
</protein>
<dbReference type="AlphaFoldDB" id="A0A8S1C795"/>
<comment type="similarity">
    <text evidence="4">Belongs to the peptidase S1 family. CLIP subfamily.</text>
</comment>
<dbReference type="CDD" id="cd00190">
    <property type="entry name" value="Tryp_SPc"/>
    <property type="match status" value="1"/>
</dbReference>
<feature type="region of interest" description="Disordered" evidence="5">
    <location>
        <begin position="88"/>
        <end position="125"/>
    </location>
</feature>
<evidence type="ECO:0000256" key="2">
    <source>
        <dbReference type="ARBA" id="ARBA00023157"/>
    </source>
</evidence>
<name>A0A8S1C795_9INSE</name>
<evidence type="ECO:0000256" key="1">
    <source>
        <dbReference type="ARBA" id="ARBA00022729"/>
    </source>
</evidence>
<evidence type="ECO:0000313" key="8">
    <source>
        <dbReference type="EMBL" id="CAB3363037.1"/>
    </source>
</evidence>
<dbReference type="InterPro" id="IPR043504">
    <property type="entry name" value="Peptidase_S1_PA_chymotrypsin"/>
</dbReference>
<feature type="compositionally biased region" description="Low complexity" evidence="5">
    <location>
        <begin position="105"/>
        <end position="120"/>
    </location>
</feature>
<evidence type="ECO:0000313" key="9">
    <source>
        <dbReference type="Proteomes" id="UP000494165"/>
    </source>
</evidence>
<dbReference type="FunFam" id="2.40.10.10:FF:000028">
    <property type="entry name" value="Serine protease easter"/>
    <property type="match status" value="1"/>
</dbReference>
<feature type="signal peptide" evidence="6">
    <location>
        <begin position="1"/>
        <end position="22"/>
    </location>
</feature>
<evidence type="ECO:0000256" key="6">
    <source>
        <dbReference type="SAM" id="SignalP"/>
    </source>
</evidence>
<gene>
    <name evidence="8" type="ORF">CLODIP_2_CD15448</name>
</gene>
<evidence type="ECO:0000256" key="4">
    <source>
        <dbReference type="ARBA" id="ARBA00024195"/>
    </source>
</evidence>
<feature type="domain" description="Peptidase S1" evidence="7">
    <location>
        <begin position="143"/>
        <end position="402"/>
    </location>
</feature>
<dbReference type="InterPro" id="IPR009003">
    <property type="entry name" value="Peptidase_S1_PA"/>
</dbReference>
<dbReference type="PROSITE" id="PS50240">
    <property type="entry name" value="TRYPSIN_DOM"/>
    <property type="match status" value="1"/>
</dbReference>
<reference evidence="8 9" key="1">
    <citation type="submission" date="2020-04" db="EMBL/GenBank/DDBJ databases">
        <authorList>
            <person name="Alioto T."/>
            <person name="Alioto T."/>
            <person name="Gomez Garrido J."/>
        </authorList>
    </citation>
    <scope>NUCLEOTIDE SEQUENCE [LARGE SCALE GENOMIC DNA]</scope>
</reference>